<evidence type="ECO:0000256" key="10">
    <source>
        <dbReference type="SAM" id="SignalP"/>
    </source>
</evidence>
<dbReference type="InterPro" id="IPR002410">
    <property type="entry name" value="Peptidase_S33"/>
</dbReference>
<evidence type="ECO:0000256" key="9">
    <source>
        <dbReference type="ARBA" id="ARBA00029605"/>
    </source>
</evidence>
<sequence length="588" mass="59954">MLSRVATFAVLTLGAIGLAPATASAQCPEGAQCGKLTVPLDHKGAAPGTVDLTYGTLKATGTRSGTLVLLTGGPGQAALPILNDFAELIEPLRSSYDIVAVDQRGTGGSGAVDCEVEEAEDVAACATKLGDKRAFWTTSQTAHDLERLRIALGVDKLTLFGVSYGAQVAQEYVRRYPAQTAAVVLDSPTPVDGLDGVDELRTFGAPRVLREVCYPGVCHETVQAPADALEAAVERLGDGALRGPLVSPSGRVTTARITQASLYSLIAASDTSPLLRAGLPAAIASLAAGDAAPLIHLVSVTLGEDGGGGSGSAISRLLATSCVEARLPWAPDSPVAIRADALKAFVAARTEAFAPFDPEVVLDSSLAGLCATWPPTPKPEGVPYAGPDVPVLIIAGRQDLRTPLESARRTLGQYPNGKLLAVRSAGHSVLSTDFTGCAATGMVAFLRGEAVQQCSQLESRDQAALPAGPFIPASLSALRATGTSGKAGQTFSAVRVTLTGIAFDTAGVDTDKSFRLPGLRAGYVTGKGSSLTLHGVEWVSGVKVSGTLRGASGTLTVSGSQAAAGTVRFTRSSATGTLGGKPFTVRGS</sequence>
<comment type="caution">
    <text evidence="13">The sequence shown here is derived from an EMBL/GenBank/DDBJ whole genome shotgun (WGS) entry which is preliminary data.</text>
</comment>
<dbReference type="AlphaFoldDB" id="A0A9X3S9T0"/>
<evidence type="ECO:0000256" key="2">
    <source>
        <dbReference type="ARBA" id="ARBA00004496"/>
    </source>
</evidence>
<evidence type="ECO:0000256" key="7">
    <source>
        <dbReference type="ARBA" id="ARBA00022670"/>
    </source>
</evidence>
<dbReference type="PRINTS" id="PR00793">
    <property type="entry name" value="PROAMNOPTASE"/>
</dbReference>
<dbReference type="EMBL" id="JAPDDP010000005">
    <property type="protein sequence ID" value="MDA0179570.1"/>
    <property type="molecule type" value="Genomic_DNA"/>
</dbReference>
<dbReference type="PANTHER" id="PTHR43722">
    <property type="entry name" value="PROLINE IMINOPEPTIDASE"/>
    <property type="match status" value="1"/>
</dbReference>
<gene>
    <name evidence="13" type="ORF">OJ997_04625</name>
</gene>
<evidence type="ECO:0000259" key="12">
    <source>
        <dbReference type="Pfam" id="PF08386"/>
    </source>
</evidence>
<evidence type="ECO:0000313" key="13">
    <source>
        <dbReference type="EMBL" id="MDA0179570.1"/>
    </source>
</evidence>
<evidence type="ECO:0000256" key="4">
    <source>
        <dbReference type="ARBA" id="ARBA00012568"/>
    </source>
</evidence>
<feature type="domain" description="Peptidase S33 tripeptidyl aminopeptidase-like C-terminal" evidence="12">
    <location>
        <begin position="367"/>
        <end position="447"/>
    </location>
</feature>
<feature type="signal peptide" evidence="10">
    <location>
        <begin position="1"/>
        <end position="25"/>
    </location>
</feature>
<comment type="catalytic activity">
    <reaction evidence="1">
        <text>Release of N-terminal proline from a peptide.</text>
        <dbReference type="EC" id="3.4.11.5"/>
    </reaction>
</comment>
<evidence type="ECO:0000256" key="5">
    <source>
        <dbReference type="ARBA" id="ARBA00022438"/>
    </source>
</evidence>
<dbReference type="PANTHER" id="PTHR43722:SF1">
    <property type="entry name" value="PROLINE IMINOPEPTIDASE"/>
    <property type="match status" value="1"/>
</dbReference>
<feature type="domain" description="AB hydrolase-1" evidence="11">
    <location>
        <begin position="66"/>
        <end position="190"/>
    </location>
</feature>
<dbReference type="Pfam" id="PF08386">
    <property type="entry name" value="Abhydrolase_4"/>
    <property type="match status" value="1"/>
</dbReference>
<evidence type="ECO:0000259" key="11">
    <source>
        <dbReference type="Pfam" id="PF00561"/>
    </source>
</evidence>
<dbReference type="InterPro" id="IPR029058">
    <property type="entry name" value="AB_hydrolase_fold"/>
</dbReference>
<evidence type="ECO:0000256" key="8">
    <source>
        <dbReference type="ARBA" id="ARBA00022801"/>
    </source>
</evidence>
<feature type="chain" id="PRO_5040951485" description="prolyl aminopeptidase" evidence="10">
    <location>
        <begin position="26"/>
        <end position="588"/>
    </location>
</feature>
<dbReference type="Gene3D" id="3.40.50.1820">
    <property type="entry name" value="alpha/beta hydrolase"/>
    <property type="match status" value="1"/>
</dbReference>
<dbReference type="InterPro" id="IPR005944">
    <property type="entry name" value="Pro_iminopeptidase"/>
</dbReference>
<keyword evidence="6" id="KW-0963">Cytoplasm</keyword>
<dbReference type="InterPro" id="IPR000073">
    <property type="entry name" value="AB_hydrolase_1"/>
</dbReference>
<keyword evidence="10" id="KW-0732">Signal</keyword>
<keyword evidence="5" id="KW-0031">Aminopeptidase</keyword>
<dbReference type="InterPro" id="IPR013595">
    <property type="entry name" value="Pept_S33_TAP-like_C"/>
</dbReference>
<name>A0A9X3S9T0_9ACTN</name>
<keyword evidence="8 13" id="KW-0378">Hydrolase</keyword>
<evidence type="ECO:0000256" key="3">
    <source>
        <dbReference type="ARBA" id="ARBA00010088"/>
    </source>
</evidence>
<dbReference type="Proteomes" id="UP001147653">
    <property type="component" value="Unassembled WGS sequence"/>
</dbReference>
<comment type="subcellular location">
    <subcellularLocation>
        <location evidence="2">Cytoplasm</location>
    </subcellularLocation>
</comment>
<dbReference type="Pfam" id="PF00561">
    <property type="entry name" value="Abhydrolase_1"/>
    <property type="match status" value="1"/>
</dbReference>
<dbReference type="GO" id="GO:0004177">
    <property type="term" value="F:aminopeptidase activity"/>
    <property type="evidence" value="ECO:0007669"/>
    <property type="project" value="UniProtKB-KW"/>
</dbReference>
<evidence type="ECO:0000313" key="14">
    <source>
        <dbReference type="Proteomes" id="UP001147653"/>
    </source>
</evidence>
<keyword evidence="14" id="KW-1185">Reference proteome</keyword>
<dbReference type="RefSeq" id="WP_270023861.1">
    <property type="nucleotide sequence ID" value="NZ_JAPDDP010000005.1"/>
</dbReference>
<dbReference type="GO" id="GO:0005737">
    <property type="term" value="C:cytoplasm"/>
    <property type="evidence" value="ECO:0007669"/>
    <property type="project" value="UniProtKB-SubCell"/>
</dbReference>
<protein>
    <recommendedName>
        <fullName evidence="4">prolyl aminopeptidase</fullName>
        <ecNumber evidence="4">3.4.11.5</ecNumber>
    </recommendedName>
    <alternativeName>
        <fullName evidence="9">Prolyl aminopeptidase</fullName>
    </alternativeName>
</protein>
<reference evidence="13" key="1">
    <citation type="submission" date="2022-10" db="EMBL/GenBank/DDBJ databases">
        <title>The WGS of Solirubrobacter phytolaccae KCTC 29190.</title>
        <authorList>
            <person name="Jiang Z."/>
        </authorList>
    </citation>
    <scope>NUCLEOTIDE SEQUENCE</scope>
    <source>
        <strain evidence="13">KCTC 29190</strain>
    </source>
</reference>
<keyword evidence="7" id="KW-0645">Protease</keyword>
<accession>A0A9X3S9T0</accession>
<dbReference type="GO" id="GO:0006508">
    <property type="term" value="P:proteolysis"/>
    <property type="evidence" value="ECO:0007669"/>
    <property type="project" value="UniProtKB-KW"/>
</dbReference>
<dbReference type="SUPFAM" id="SSF53474">
    <property type="entry name" value="alpha/beta-Hydrolases"/>
    <property type="match status" value="1"/>
</dbReference>
<evidence type="ECO:0000256" key="6">
    <source>
        <dbReference type="ARBA" id="ARBA00022490"/>
    </source>
</evidence>
<organism evidence="13 14">
    <name type="scientific">Solirubrobacter phytolaccae</name>
    <dbReference type="NCBI Taxonomy" id="1404360"/>
    <lineage>
        <taxon>Bacteria</taxon>
        <taxon>Bacillati</taxon>
        <taxon>Actinomycetota</taxon>
        <taxon>Thermoleophilia</taxon>
        <taxon>Solirubrobacterales</taxon>
        <taxon>Solirubrobacteraceae</taxon>
        <taxon>Solirubrobacter</taxon>
    </lineage>
</organism>
<proteinExistence type="inferred from homology"/>
<dbReference type="EC" id="3.4.11.5" evidence="4"/>
<evidence type="ECO:0000256" key="1">
    <source>
        <dbReference type="ARBA" id="ARBA00001585"/>
    </source>
</evidence>
<comment type="similarity">
    <text evidence="3">Belongs to the peptidase S33 family.</text>
</comment>